<gene>
    <name evidence="1" type="ORF">LCGC14_0812870</name>
</gene>
<name>A0A0F9Q6B2_9ZZZZ</name>
<proteinExistence type="predicted"/>
<dbReference type="EMBL" id="LAZR01002246">
    <property type="protein sequence ID" value="KKN32522.1"/>
    <property type="molecule type" value="Genomic_DNA"/>
</dbReference>
<sequence length="91" mass="10219">MRITERDLKNTIDRINKVTGKPMGQYSTDKDGKSKGNIGNYHLDCAYGGYALHQMTNEHGGVRQLFSGHGTKRELYDKMHAYLGGLDDSNK</sequence>
<reference evidence="1" key="1">
    <citation type="journal article" date="2015" name="Nature">
        <title>Complex archaea that bridge the gap between prokaryotes and eukaryotes.</title>
        <authorList>
            <person name="Spang A."/>
            <person name="Saw J.H."/>
            <person name="Jorgensen S.L."/>
            <person name="Zaremba-Niedzwiedzka K."/>
            <person name="Martijn J."/>
            <person name="Lind A.E."/>
            <person name="van Eijk R."/>
            <person name="Schleper C."/>
            <person name="Guy L."/>
            <person name="Ettema T.J."/>
        </authorList>
    </citation>
    <scope>NUCLEOTIDE SEQUENCE</scope>
</reference>
<accession>A0A0F9Q6B2</accession>
<organism evidence="1">
    <name type="scientific">marine sediment metagenome</name>
    <dbReference type="NCBI Taxonomy" id="412755"/>
    <lineage>
        <taxon>unclassified sequences</taxon>
        <taxon>metagenomes</taxon>
        <taxon>ecological metagenomes</taxon>
    </lineage>
</organism>
<comment type="caution">
    <text evidence="1">The sequence shown here is derived from an EMBL/GenBank/DDBJ whole genome shotgun (WGS) entry which is preliminary data.</text>
</comment>
<evidence type="ECO:0000313" key="1">
    <source>
        <dbReference type="EMBL" id="KKN32522.1"/>
    </source>
</evidence>
<dbReference type="AlphaFoldDB" id="A0A0F9Q6B2"/>
<protein>
    <submittedName>
        <fullName evidence="1">Uncharacterized protein</fullName>
    </submittedName>
</protein>